<reference evidence="3 4" key="1">
    <citation type="submission" date="2018-03" db="EMBL/GenBank/DDBJ databases">
        <title>Genomic Encyclopedia of Archaeal and Bacterial Type Strains, Phase II (KMG-II): from individual species to whole genera.</title>
        <authorList>
            <person name="Goeker M."/>
        </authorList>
    </citation>
    <scope>NUCLEOTIDE SEQUENCE [LARGE SCALE GENOMIC DNA]</scope>
    <source>
        <strain evidence="3 4">DSM 45312</strain>
    </source>
</reference>
<dbReference type="Gene3D" id="3.30.9.10">
    <property type="entry name" value="D-Amino Acid Oxidase, subunit A, domain 2"/>
    <property type="match status" value="1"/>
</dbReference>
<organism evidence="3 4">
    <name type="scientific">Murinocardiopsis flavida</name>
    <dbReference type="NCBI Taxonomy" id="645275"/>
    <lineage>
        <taxon>Bacteria</taxon>
        <taxon>Bacillati</taxon>
        <taxon>Actinomycetota</taxon>
        <taxon>Actinomycetes</taxon>
        <taxon>Streptosporangiales</taxon>
        <taxon>Nocardiopsidaceae</taxon>
        <taxon>Murinocardiopsis</taxon>
    </lineage>
</organism>
<dbReference type="RefSeq" id="WP_106586203.1">
    <property type="nucleotide sequence ID" value="NZ_PYGA01000026.1"/>
</dbReference>
<evidence type="ECO:0000313" key="4">
    <source>
        <dbReference type="Proteomes" id="UP000240542"/>
    </source>
</evidence>
<proteinExistence type="predicted"/>
<dbReference type="Proteomes" id="UP000240542">
    <property type="component" value="Unassembled WGS sequence"/>
</dbReference>
<dbReference type="InterPro" id="IPR006076">
    <property type="entry name" value="FAD-dep_OxRdtase"/>
</dbReference>
<dbReference type="AlphaFoldDB" id="A0A2P8CWT9"/>
<keyword evidence="4" id="KW-1185">Reference proteome</keyword>
<dbReference type="PANTHER" id="PTHR13847">
    <property type="entry name" value="SARCOSINE DEHYDROGENASE-RELATED"/>
    <property type="match status" value="1"/>
</dbReference>
<accession>A0A2P8CWT9</accession>
<dbReference type="GO" id="GO:0005737">
    <property type="term" value="C:cytoplasm"/>
    <property type="evidence" value="ECO:0007669"/>
    <property type="project" value="TreeGrafter"/>
</dbReference>
<name>A0A2P8CWT9_9ACTN</name>
<dbReference type="PANTHER" id="PTHR13847:SF289">
    <property type="entry name" value="GLYCINE OXIDASE"/>
    <property type="match status" value="1"/>
</dbReference>
<dbReference type="Pfam" id="PF01266">
    <property type="entry name" value="DAO"/>
    <property type="match status" value="1"/>
</dbReference>
<dbReference type="InterPro" id="IPR036188">
    <property type="entry name" value="FAD/NAD-bd_sf"/>
</dbReference>
<protein>
    <submittedName>
        <fullName evidence="3">Glycine/D-amino acid oxidase-like deaminating enzyme</fullName>
    </submittedName>
</protein>
<feature type="domain" description="FAD dependent oxidoreductase" evidence="2">
    <location>
        <begin position="3"/>
        <end position="341"/>
    </location>
</feature>
<evidence type="ECO:0000259" key="2">
    <source>
        <dbReference type="Pfam" id="PF01266"/>
    </source>
</evidence>
<dbReference type="GO" id="GO:0016491">
    <property type="term" value="F:oxidoreductase activity"/>
    <property type="evidence" value="ECO:0007669"/>
    <property type="project" value="UniProtKB-KW"/>
</dbReference>
<evidence type="ECO:0000313" key="3">
    <source>
        <dbReference type="EMBL" id="PSK89431.1"/>
    </source>
</evidence>
<dbReference type="EMBL" id="PYGA01000026">
    <property type="protein sequence ID" value="PSK89431.1"/>
    <property type="molecule type" value="Genomic_DNA"/>
</dbReference>
<sequence>MGRVIVVGGGIVGAAAAWHLTRAGARVLLLERAAAPATGASRASFSRATAFGKGPRRYFDLNHAGLRELHDLRAAGVPGFHPCPSLVWDRAPDDLAARLAEARRWGYGAEPVPRSGPEIPAGVDRAALPPAVGLLPGEGWVDLPAMAAWLLDRARGAGAEVRFGTEVAGLAVGDGGAVHGAVTADGRTEEGDVLVNAAGAGGQEIAGFAGGPLALAPTRGLLVDVAAPGGLAGMLLAPAVSVRPAGPDRVRVRSDAVDARLRDAAPAAVPGGLVTELIERAATLLPALQGARPESVRVGVRAFPADGLSSVGTLGTAPGYYEIVTHSGATLGPLLGRLAAEEIADGHRSPLLAVYAPERFAAGARNDTGAAPAPAHPQ</sequence>
<comment type="caution">
    <text evidence="3">The sequence shown here is derived from an EMBL/GenBank/DDBJ whole genome shotgun (WGS) entry which is preliminary data.</text>
</comment>
<evidence type="ECO:0000256" key="1">
    <source>
        <dbReference type="ARBA" id="ARBA00023002"/>
    </source>
</evidence>
<dbReference type="Gene3D" id="3.50.50.60">
    <property type="entry name" value="FAD/NAD(P)-binding domain"/>
    <property type="match status" value="1"/>
</dbReference>
<dbReference type="OrthoDB" id="9806257at2"/>
<dbReference type="SUPFAM" id="SSF51905">
    <property type="entry name" value="FAD/NAD(P)-binding domain"/>
    <property type="match status" value="1"/>
</dbReference>
<keyword evidence="1" id="KW-0560">Oxidoreductase</keyword>
<gene>
    <name evidence="3" type="ORF">CLV63_12667</name>
</gene>